<evidence type="ECO:0008006" key="4">
    <source>
        <dbReference type="Google" id="ProtNLM"/>
    </source>
</evidence>
<comment type="caution">
    <text evidence="2">The sequence shown here is derived from an EMBL/GenBank/DDBJ whole genome shotgun (WGS) entry which is preliminary data.</text>
</comment>
<sequence length="262" mass="28938">MTGILNSAAFQSTSSIYIYLWPNYYDLSPTIDPGTALGVVSLGLEVCKGLLPYYEAWDEYEDTIKDAYNSIADLNKTLALLSDRLQAIQTASPTSPLPVRVVECLTTCEDGVQRLDKKLKKLFRENPHTFKEKAKAGGLRLIYPFRASTLEKLKEIVREPMQSLSLAIQALVLESSDETRNAAVRIKGNTDTIGDLATQIHTTALDTQDQVEATAAAVQTLLTTEEANRLGIILDWLSAPDPSINHDEARKKHEPGTGEWLC</sequence>
<keyword evidence="1" id="KW-0175">Coiled coil</keyword>
<dbReference type="EMBL" id="JAGPYM010000079">
    <property type="protein sequence ID" value="KAH6869160.1"/>
    <property type="molecule type" value="Genomic_DNA"/>
</dbReference>
<dbReference type="AlphaFoldDB" id="A0A9P9AI31"/>
<evidence type="ECO:0000256" key="1">
    <source>
        <dbReference type="SAM" id="Coils"/>
    </source>
</evidence>
<reference evidence="2 3" key="1">
    <citation type="journal article" date="2021" name="Nat. Commun.">
        <title>Genetic determinants of endophytism in the Arabidopsis root mycobiome.</title>
        <authorList>
            <person name="Mesny F."/>
            <person name="Miyauchi S."/>
            <person name="Thiergart T."/>
            <person name="Pickel B."/>
            <person name="Atanasova L."/>
            <person name="Karlsson M."/>
            <person name="Huettel B."/>
            <person name="Barry K.W."/>
            <person name="Haridas S."/>
            <person name="Chen C."/>
            <person name="Bauer D."/>
            <person name="Andreopoulos W."/>
            <person name="Pangilinan J."/>
            <person name="LaButti K."/>
            <person name="Riley R."/>
            <person name="Lipzen A."/>
            <person name="Clum A."/>
            <person name="Drula E."/>
            <person name="Henrissat B."/>
            <person name="Kohler A."/>
            <person name="Grigoriev I.V."/>
            <person name="Martin F.M."/>
            <person name="Hacquard S."/>
        </authorList>
    </citation>
    <scope>NUCLEOTIDE SEQUENCE [LARGE SCALE GENOMIC DNA]</scope>
    <source>
        <strain evidence="2 3">MPI-CAGE-CH-0241</strain>
    </source>
</reference>
<organism evidence="2 3">
    <name type="scientific">Thelonectria olida</name>
    <dbReference type="NCBI Taxonomy" id="1576542"/>
    <lineage>
        <taxon>Eukaryota</taxon>
        <taxon>Fungi</taxon>
        <taxon>Dikarya</taxon>
        <taxon>Ascomycota</taxon>
        <taxon>Pezizomycotina</taxon>
        <taxon>Sordariomycetes</taxon>
        <taxon>Hypocreomycetidae</taxon>
        <taxon>Hypocreales</taxon>
        <taxon>Nectriaceae</taxon>
        <taxon>Thelonectria</taxon>
    </lineage>
</organism>
<evidence type="ECO:0000313" key="3">
    <source>
        <dbReference type="Proteomes" id="UP000777438"/>
    </source>
</evidence>
<accession>A0A9P9AI31</accession>
<feature type="coiled-coil region" evidence="1">
    <location>
        <begin position="64"/>
        <end position="91"/>
    </location>
</feature>
<gene>
    <name evidence="2" type="ORF">B0T10DRAFT_594995</name>
</gene>
<evidence type="ECO:0000313" key="2">
    <source>
        <dbReference type="EMBL" id="KAH6869160.1"/>
    </source>
</evidence>
<dbReference type="Proteomes" id="UP000777438">
    <property type="component" value="Unassembled WGS sequence"/>
</dbReference>
<keyword evidence="3" id="KW-1185">Reference proteome</keyword>
<proteinExistence type="predicted"/>
<dbReference type="OrthoDB" id="1577640at2759"/>
<name>A0A9P9AI31_9HYPO</name>
<protein>
    <recommendedName>
        <fullName evidence="4">NACHT-NTPase and P-loop NTPases N-terminal domain-containing protein</fullName>
    </recommendedName>
</protein>